<accession>A0A9X3ELG4</accession>
<dbReference type="RefSeq" id="WP_267767844.1">
    <property type="nucleotide sequence ID" value="NZ_JAPNKE010000002.1"/>
</dbReference>
<keyword evidence="2" id="KW-1185">Reference proteome</keyword>
<dbReference type="SUPFAM" id="SSF160631">
    <property type="entry name" value="SMI1/KNR4-like"/>
    <property type="match status" value="1"/>
</dbReference>
<reference evidence="1" key="1">
    <citation type="submission" date="2022-11" db="EMBL/GenBank/DDBJ databases">
        <title>Minimal conservation of predation-associated metabolite biosynthetic gene clusters underscores biosynthetic potential of Myxococcota including descriptions for ten novel species: Archangium lansinium sp. nov., Myxococcus landrumus sp. nov., Nannocystis bai.</title>
        <authorList>
            <person name="Ahearne A."/>
            <person name="Stevens C."/>
            <person name="Phillips K."/>
        </authorList>
    </citation>
    <scope>NUCLEOTIDE SEQUENCE</scope>
    <source>
        <strain evidence="1">Na p29</strain>
    </source>
</reference>
<dbReference type="AlphaFoldDB" id="A0A9X3ELG4"/>
<name>A0A9X3ELG4_9BACT</name>
<comment type="caution">
    <text evidence="1">The sequence shown here is derived from an EMBL/GenBank/DDBJ whole genome shotgun (WGS) entry which is preliminary data.</text>
</comment>
<dbReference type="InterPro" id="IPR037883">
    <property type="entry name" value="Knr4/Smi1-like_sf"/>
</dbReference>
<organism evidence="1 2">
    <name type="scientific">Nannocystis pusilla</name>
    <dbReference type="NCBI Taxonomy" id="889268"/>
    <lineage>
        <taxon>Bacteria</taxon>
        <taxon>Pseudomonadati</taxon>
        <taxon>Myxococcota</taxon>
        <taxon>Polyangia</taxon>
        <taxon>Nannocystales</taxon>
        <taxon>Nannocystaceae</taxon>
        <taxon>Nannocystis</taxon>
    </lineage>
</organism>
<sequence>MPGIESDIERLLLRLVPGADLHWRGASDEEVAQVEASAGHPLPRFYRWFLTRMGHDMGPLAYPSIDFSVQRVLDCSREGLFPPSTRHFMIGFVTEEAMPLHIFYDFAHPARDDARVTRRHPLGGPFHDRFETLHDMLAWGALLRFRVHEAAQTCTGSLHDELGDVAVRLDPVMRSLGFVPPYTAGSHCSLFEREDMVMITTSSSPAEAPSRHVFRLAGPDPAILRSVLGTIIDETPLRLEQLEWRPPLP</sequence>
<gene>
    <name evidence="1" type="ORF">OV079_10195</name>
</gene>
<dbReference type="EMBL" id="JAPNKE010000002">
    <property type="protein sequence ID" value="MCY1005930.1"/>
    <property type="molecule type" value="Genomic_DNA"/>
</dbReference>
<evidence type="ECO:0000313" key="2">
    <source>
        <dbReference type="Proteomes" id="UP001150924"/>
    </source>
</evidence>
<protein>
    <submittedName>
        <fullName evidence="1">SMI1/KNR4 family protein</fullName>
    </submittedName>
</protein>
<proteinExistence type="predicted"/>
<dbReference type="Proteomes" id="UP001150924">
    <property type="component" value="Unassembled WGS sequence"/>
</dbReference>
<evidence type="ECO:0000313" key="1">
    <source>
        <dbReference type="EMBL" id="MCY1005930.1"/>
    </source>
</evidence>